<dbReference type="GO" id="GO:0005886">
    <property type="term" value="C:plasma membrane"/>
    <property type="evidence" value="ECO:0007669"/>
    <property type="project" value="UniProtKB-SubCell"/>
</dbReference>
<dbReference type="InterPro" id="IPR003844">
    <property type="entry name" value="UPF0060"/>
</dbReference>
<dbReference type="NCBIfam" id="NF002586">
    <property type="entry name" value="PRK02237.1"/>
    <property type="match status" value="1"/>
</dbReference>
<keyword evidence="1 5" id="KW-1003">Cell membrane</keyword>
<feature type="transmembrane region" description="Helical" evidence="5">
    <location>
        <begin position="94"/>
        <end position="113"/>
    </location>
</feature>
<evidence type="ECO:0000256" key="3">
    <source>
        <dbReference type="ARBA" id="ARBA00022989"/>
    </source>
</evidence>
<dbReference type="Proteomes" id="UP000003374">
    <property type="component" value="Unassembled WGS sequence"/>
</dbReference>
<comment type="subcellular location">
    <subcellularLocation>
        <location evidence="5">Cell membrane</location>
        <topology evidence="5">Multi-pass membrane protein</topology>
    </subcellularLocation>
</comment>
<feature type="transmembrane region" description="Helical" evidence="5">
    <location>
        <begin position="65"/>
        <end position="82"/>
    </location>
</feature>
<feature type="transmembrane region" description="Helical" evidence="5">
    <location>
        <begin position="9"/>
        <end position="30"/>
    </location>
</feature>
<dbReference type="HOGENOM" id="CLU_117653_2_0_6"/>
<comment type="similarity">
    <text evidence="5">Belongs to the UPF0060 family.</text>
</comment>
<dbReference type="eggNOG" id="COG1742">
    <property type="taxonomic scope" value="Bacteria"/>
</dbReference>
<sequence length="114" mass="12156">MVHAFAPSLLAYVGAAFAEISGCFAFWAWLRLGKSPWWLLPGMLSLAVFAFLLTLVDVDFAGRAYAAYGGIYIAASLTWLWLVEGQVPERGDVIGVAVCLVGVCIILFGARGAA</sequence>
<keyword evidence="7" id="KW-1185">Reference proteome</keyword>
<keyword evidence="2 5" id="KW-0812">Transmembrane</keyword>
<dbReference type="PANTHER" id="PTHR36116:SF1">
    <property type="entry name" value="UPF0060 MEMBRANE PROTEIN YNFA"/>
    <property type="match status" value="1"/>
</dbReference>
<evidence type="ECO:0000313" key="7">
    <source>
        <dbReference type="Proteomes" id="UP000003374"/>
    </source>
</evidence>
<keyword evidence="3 5" id="KW-1133">Transmembrane helix</keyword>
<evidence type="ECO:0000256" key="5">
    <source>
        <dbReference type="HAMAP-Rule" id="MF_00010"/>
    </source>
</evidence>
<organism evidence="6 7">
    <name type="scientific">Nitrococcus mobilis Nb-231</name>
    <dbReference type="NCBI Taxonomy" id="314278"/>
    <lineage>
        <taxon>Bacteria</taxon>
        <taxon>Pseudomonadati</taxon>
        <taxon>Pseudomonadota</taxon>
        <taxon>Gammaproteobacteria</taxon>
        <taxon>Chromatiales</taxon>
        <taxon>Ectothiorhodospiraceae</taxon>
        <taxon>Nitrococcus</taxon>
    </lineage>
</organism>
<dbReference type="HAMAP" id="MF_00010">
    <property type="entry name" value="UPF0060"/>
    <property type="match status" value="1"/>
</dbReference>
<gene>
    <name evidence="6" type="ORF">NB231_16653</name>
</gene>
<comment type="caution">
    <text evidence="6">The sequence shown here is derived from an EMBL/GenBank/DDBJ whole genome shotgun (WGS) entry which is preliminary data.</text>
</comment>
<dbReference type="InterPro" id="IPR037185">
    <property type="entry name" value="EmrE-like"/>
</dbReference>
<evidence type="ECO:0000256" key="1">
    <source>
        <dbReference type="ARBA" id="ARBA00022475"/>
    </source>
</evidence>
<protein>
    <submittedName>
        <fullName evidence="6">Uncharacterized protein</fullName>
    </submittedName>
</protein>
<keyword evidence="4 5" id="KW-0472">Membrane</keyword>
<reference evidence="6 7" key="1">
    <citation type="submission" date="2006-02" db="EMBL/GenBank/DDBJ databases">
        <authorList>
            <person name="Waterbury J."/>
            <person name="Ferriera S."/>
            <person name="Johnson J."/>
            <person name="Kravitz S."/>
            <person name="Halpern A."/>
            <person name="Remington K."/>
            <person name="Beeson K."/>
            <person name="Tran B."/>
            <person name="Rogers Y.-H."/>
            <person name="Friedman R."/>
            <person name="Venter J.C."/>
        </authorList>
    </citation>
    <scope>NUCLEOTIDE SEQUENCE [LARGE SCALE GENOMIC DNA]</scope>
    <source>
        <strain evidence="6 7">Nb-231</strain>
    </source>
</reference>
<proteinExistence type="inferred from homology"/>
<feature type="transmembrane region" description="Helical" evidence="5">
    <location>
        <begin position="36"/>
        <end position="58"/>
    </location>
</feature>
<dbReference type="EMBL" id="AAOF01000001">
    <property type="protein sequence ID" value="EAR23469.1"/>
    <property type="molecule type" value="Genomic_DNA"/>
</dbReference>
<evidence type="ECO:0000256" key="2">
    <source>
        <dbReference type="ARBA" id="ARBA00022692"/>
    </source>
</evidence>
<dbReference type="RefSeq" id="WP_005004822.1">
    <property type="nucleotide sequence ID" value="NZ_CH672427.1"/>
</dbReference>
<dbReference type="SUPFAM" id="SSF103481">
    <property type="entry name" value="Multidrug resistance efflux transporter EmrE"/>
    <property type="match status" value="1"/>
</dbReference>
<dbReference type="Pfam" id="PF02694">
    <property type="entry name" value="UPF0060"/>
    <property type="match status" value="1"/>
</dbReference>
<dbReference type="AlphaFoldDB" id="A4BMD1"/>
<name>A4BMD1_9GAMM</name>
<evidence type="ECO:0000256" key="4">
    <source>
        <dbReference type="ARBA" id="ARBA00023136"/>
    </source>
</evidence>
<dbReference type="PANTHER" id="PTHR36116">
    <property type="entry name" value="UPF0060 MEMBRANE PROTEIN YNFA"/>
    <property type="match status" value="1"/>
</dbReference>
<accession>A4BMD1</accession>
<evidence type="ECO:0000313" key="6">
    <source>
        <dbReference type="EMBL" id="EAR23469.1"/>
    </source>
</evidence>